<accession>A0A8S5L887</accession>
<reference evidence="1" key="1">
    <citation type="journal article" date="2021" name="Proc. Natl. Acad. Sci. U.S.A.">
        <title>A Catalog of Tens of Thousands of Viruses from Human Metagenomes Reveals Hidden Associations with Chronic Diseases.</title>
        <authorList>
            <person name="Tisza M.J."/>
            <person name="Buck C.B."/>
        </authorList>
    </citation>
    <scope>NUCLEOTIDE SEQUENCE</scope>
    <source>
        <strain evidence="1">CtzpQ31</strain>
    </source>
</reference>
<proteinExistence type="predicted"/>
<name>A0A8S5L887_9CAUD</name>
<organism evidence="1">
    <name type="scientific">Siphoviridae sp. ctzpQ31</name>
    <dbReference type="NCBI Taxonomy" id="2823613"/>
    <lineage>
        <taxon>Viruses</taxon>
        <taxon>Duplodnaviria</taxon>
        <taxon>Heunggongvirae</taxon>
        <taxon>Uroviricota</taxon>
        <taxon>Caudoviricetes</taxon>
    </lineage>
</organism>
<evidence type="ECO:0000313" key="1">
    <source>
        <dbReference type="EMBL" id="DAD66124.1"/>
    </source>
</evidence>
<dbReference type="EMBL" id="BK014654">
    <property type="protein sequence ID" value="DAD66124.1"/>
    <property type="molecule type" value="Genomic_DNA"/>
</dbReference>
<sequence length="32" mass="3902">MFAFLKKSVMKKLCLFFYAEDGICRYHKKLNQ</sequence>
<protein>
    <submittedName>
        <fullName evidence="1">Uncharacterized protein</fullName>
    </submittedName>
</protein>